<evidence type="ECO:0000313" key="5">
    <source>
        <dbReference type="EMBL" id="SDP20399.1"/>
    </source>
</evidence>
<feature type="transmembrane region" description="Helical" evidence="3">
    <location>
        <begin position="27"/>
        <end position="51"/>
    </location>
</feature>
<reference evidence="5 6" key="1">
    <citation type="submission" date="2016-10" db="EMBL/GenBank/DDBJ databases">
        <authorList>
            <person name="de Groot N.N."/>
        </authorList>
    </citation>
    <scope>NUCLEOTIDE SEQUENCE [LARGE SCALE GENOMIC DNA]</scope>
    <source>
        <strain evidence="5 6">Sb04</strain>
    </source>
</reference>
<dbReference type="Gene3D" id="3.10.20.320">
    <property type="entry name" value="Putative peptidoglycan bound protein (lpxtg motif)"/>
    <property type="match status" value="1"/>
</dbReference>
<gene>
    <name evidence="5" type="ORF">SAMN05216347_10847</name>
</gene>
<feature type="compositionally biased region" description="Polar residues" evidence="2">
    <location>
        <begin position="84"/>
        <end position="97"/>
    </location>
</feature>
<organism evidence="5 6">
    <name type="scientific">Streptococcus equinus</name>
    <name type="common">Streptococcus bovis</name>
    <dbReference type="NCBI Taxonomy" id="1335"/>
    <lineage>
        <taxon>Bacteria</taxon>
        <taxon>Bacillati</taxon>
        <taxon>Bacillota</taxon>
        <taxon>Bacilli</taxon>
        <taxon>Lactobacillales</taxon>
        <taxon>Streptococcaceae</taxon>
        <taxon>Streptococcus</taxon>
    </lineage>
</organism>
<dbReference type="Proteomes" id="UP000183816">
    <property type="component" value="Unassembled WGS sequence"/>
</dbReference>
<feature type="region of interest" description="Disordered" evidence="2">
    <location>
        <begin position="84"/>
        <end position="122"/>
    </location>
</feature>
<evidence type="ECO:0000259" key="4">
    <source>
        <dbReference type="Pfam" id="PF04650"/>
    </source>
</evidence>
<feature type="domain" description="YSIRK Gram-positive signal peptide" evidence="4">
    <location>
        <begin position="17"/>
        <end position="41"/>
    </location>
</feature>
<evidence type="ECO:0000256" key="1">
    <source>
        <dbReference type="ARBA" id="ARBA00022729"/>
    </source>
</evidence>
<keyword evidence="3" id="KW-0472">Membrane</keyword>
<keyword evidence="3" id="KW-0812">Transmembrane</keyword>
<name>A0A1H0QUD8_STREI</name>
<dbReference type="EMBL" id="FNJK01000008">
    <property type="protein sequence ID" value="SDP20399.1"/>
    <property type="molecule type" value="Genomic_DNA"/>
</dbReference>
<evidence type="ECO:0000256" key="2">
    <source>
        <dbReference type="SAM" id="MobiDB-lite"/>
    </source>
</evidence>
<keyword evidence="3" id="KW-1133">Transmembrane helix</keyword>
<proteinExistence type="predicted"/>
<feature type="compositionally biased region" description="Low complexity" evidence="2">
    <location>
        <begin position="102"/>
        <end position="122"/>
    </location>
</feature>
<dbReference type="Pfam" id="PF04650">
    <property type="entry name" value="YSIRK_signal"/>
    <property type="match status" value="1"/>
</dbReference>
<feature type="region of interest" description="Disordered" evidence="2">
    <location>
        <begin position="1066"/>
        <end position="1090"/>
    </location>
</feature>
<evidence type="ECO:0000313" key="6">
    <source>
        <dbReference type="Proteomes" id="UP000183816"/>
    </source>
</evidence>
<dbReference type="NCBIfam" id="TIGR01168">
    <property type="entry name" value="YSIRK_signal"/>
    <property type="match status" value="1"/>
</dbReference>
<dbReference type="OrthoDB" id="2203474at2"/>
<evidence type="ECO:0000256" key="3">
    <source>
        <dbReference type="SAM" id="Phobius"/>
    </source>
</evidence>
<dbReference type="AlphaFoldDB" id="A0A1H0QUD8"/>
<feature type="region of interest" description="Disordered" evidence="2">
    <location>
        <begin position="133"/>
        <end position="152"/>
    </location>
</feature>
<feature type="non-terminal residue" evidence="5">
    <location>
        <position position="1122"/>
    </location>
</feature>
<sequence length="1122" mass="122805">MEKKFTIKRPHYEDESEKHYRFSIRKFNVGVASVAISAFILIFGGGASIAADSVSDATSSDQVVEVEQLSGDTTSDAVTNLTAADTSTQESAPQVTEASDGEQTTAATSETPAAEETNTPETVTVDTAVLTENANPDSDQVATNLTDSGSNDALTTSLRAVAPQTAEIRTPSTDGVNNPTKESEWIVKPDGSVTSETGATNEATDESVNNAKEKAGVYNRAIASDLTYAVLSPDGSKIPIDANSFALDPNPGRVTILVGYLGDPYDVIAGVTNTDDAHVTSDDYNERNNLEYYITASLEPSSGGRIIYLNLVDKADNNKIVETKTLDIDNPSTVTFATLDAIQVTTEKAEPTTGATNGKYNLNYVMSLQGSEDSGYNLNISATVMEGFVTSDEGHNHTWSVNDTSVGCNNQSVYIYNLSEPMREGSAVNHFNVRIPQGTEQNNYYYAVDSETYQAYLKNDSTYLDQATGNETLLAHLKQYGYIGQVYEIADALDFSDYELVETPYDNMKFINGLLMGEYTVGSRIQVGNGNNGIKRIVQFDSETGAVHFEVWMLDINKEGWSSYHYQTYPVEEQEEQKRRIDSIVDPEELEKAYTLIYSTKSIESPSYNEEWYIMDLNDPNGDGNTSDSMIAQERRELSAVKDANPEQIKTDVESGKNSTTVNNMRYVHTQPGSTGWTYGQLRIPIAVGRTNTVIDGDKEVTGIQIGGTSQNLQNSYEENLQNVHWYYVEKGNVIVHYEDTEGNVIAVPQVDTEHGDSGTEYNTADDLKPATIVAEDGTVYYLVTKDDDKVVNGVKQTLAEDSTVNNKLSTYTTDETGTVEAGVDKNITYVYQKGGNVVVRYHGVDKDGNVTGVIADEREDTAYTAPETEYNTTDLRPTRIATSDGKIYQLVSVNNTNPHIYTDGELADGESTDAFISGGESGNVTAEKTTVINYYYEEVTGDVNVHYFAVDENGDVMTFDDGQPLAESVVDTKGGSVSDLYDTTDHKPDYIVRVISVDENGNEVTETFKRVDINNTNPHAVTDGDSEVGKVAEGSKDVNYYYELVKGDVYVHYYAVDKDGNRIDFPDGSPLAESQVDTREGSIDSDYDTTDFKPDTIVKDGVTYKRVDINNTNPHAVTDGD</sequence>
<keyword evidence="1" id="KW-0732">Signal</keyword>
<dbReference type="InterPro" id="IPR005877">
    <property type="entry name" value="YSIRK_signal_dom"/>
</dbReference>
<protein>
    <submittedName>
        <fullName evidence="5">Signal peptide-containing protein, YSIRK family</fullName>
    </submittedName>
</protein>
<dbReference type="RefSeq" id="WP_142349367.1">
    <property type="nucleotide sequence ID" value="NZ_FNJK01000008.1"/>
</dbReference>
<accession>A0A1H0QUD8</accession>